<dbReference type="OrthoDB" id="3789962at2"/>
<organism evidence="3 4">
    <name type="scientific">Nocardioides caeni</name>
    <dbReference type="NCBI Taxonomy" id="574700"/>
    <lineage>
        <taxon>Bacteria</taxon>
        <taxon>Bacillati</taxon>
        <taxon>Actinomycetota</taxon>
        <taxon>Actinomycetes</taxon>
        <taxon>Propionibacteriales</taxon>
        <taxon>Nocardioidaceae</taxon>
        <taxon>Nocardioides</taxon>
    </lineage>
</organism>
<feature type="compositionally biased region" description="Acidic residues" evidence="1">
    <location>
        <begin position="146"/>
        <end position="155"/>
    </location>
</feature>
<sequence>MSNFPGPGQPGEQPATQVAPGAGPPPAPYGGGGYPPQPQQPSGGYPVAPPPAQGGYGGGYPGGGYPGGPGGPGGPGFPAPPAGGGGSKKGLVIGIIAAVAVLVLIAGISLFFILRDDDGDDDNRASDDSSETSSSDDPSEGGSSDASDEPSDDPSFETSDVTDPGSEVFGEPTTTAEEFTDAYIEGNCSLMESYSTTTWYQNEYGSGCETLPDAPDMSSAEYTFDDPTIIGTTAVLTGELYIADSGETYTCTWNLDGTSGYWLVNEFSYN</sequence>
<feature type="compositionally biased region" description="Gly residues" evidence="1">
    <location>
        <begin position="54"/>
        <end position="74"/>
    </location>
</feature>
<evidence type="ECO:0000256" key="2">
    <source>
        <dbReference type="SAM" id="Phobius"/>
    </source>
</evidence>
<reference evidence="3 4" key="1">
    <citation type="journal article" date="2009" name="Int. J. Syst. Evol. Microbiol.">
        <title>Nocardioides caeni sp. nov., isolated from wastewater.</title>
        <authorList>
            <person name="Yoon J.H."/>
            <person name="Kang S.J."/>
            <person name="Park S."/>
            <person name="Kim W."/>
            <person name="Oh T.K."/>
        </authorList>
    </citation>
    <scope>NUCLEOTIDE SEQUENCE [LARGE SCALE GENOMIC DNA]</scope>
    <source>
        <strain evidence="3 4">DSM 23134</strain>
    </source>
</reference>
<dbReference type="AlphaFoldDB" id="A0A4S8N0Z9"/>
<feature type="region of interest" description="Disordered" evidence="1">
    <location>
        <begin position="116"/>
        <end position="174"/>
    </location>
</feature>
<feature type="compositionally biased region" description="Low complexity" evidence="1">
    <location>
        <begin position="131"/>
        <end position="145"/>
    </location>
</feature>
<dbReference type="Proteomes" id="UP000307087">
    <property type="component" value="Unassembled WGS sequence"/>
</dbReference>
<dbReference type="SUPFAM" id="SSF81995">
    <property type="entry name" value="beta-sandwich domain of Sec23/24"/>
    <property type="match status" value="1"/>
</dbReference>
<feature type="transmembrane region" description="Helical" evidence="2">
    <location>
        <begin position="91"/>
        <end position="114"/>
    </location>
</feature>
<protein>
    <submittedName>
        <fullName evidence="3">Uncharacterized protein</fullName>
    </submittedName>
</protein>
<keyword evidence="2" id="KW-0472">Membrane</keyword>
<comment type="caution">
    <text evidence="3">The sequence shown here is derived from an EMBL/GenBank/DDBJ whole genome shotgun (WGS) entry which is preliminary data.</text>
</comment>
<evidence type="ECO:0000313" key="3">
    <source>
        <dbReference type="EMBL" id="THV09345.1"/>
    </source>
</evidence>
<proteinExistence type="predicted"/>
<dbReference type="EMBL" id="STGW01000014">
    <property type="protein sequence ID" value="THV09345.1"/>
    <property type="molecule type" value="Genomic_DNA"/>
</dbReference>
<keyword evidence="4" id="KW-1185">Reference proteome</keyword>
<dbReference type="RefSeq" id="WP_136564005.1">
    <property type="nucleotide sequence ID" value="NZ_BAABLS010000006.1"/>
</dbReference>
<evidence type="ECO:0000313" key="4">
    <source>
        <dbReference type="Proteomes" id="UP000307087"/>
    </source>
</evidence>
<dbReference type="PRINTS" id="PR01871">
    <property type="entry name" value="ANNEXINVII"/>
</dbReference>
<gene>
    <name evidence="3" type="ORF">E9934_16535</name>
</gene>
<evidence type="ECO:0000256" key="1">
    <source>
        <dbReference type="SAM" id="MobiDB-lite"/>
    </source>
</evidence>
<keyword evidence="2" id="KW-0812">Transmembrane</keyword>
<feature type="region of interest" description="Disordered" evidence="1">
    <location>
        <begin position="1"/>
        <end position="85"/>
    </location>
</feature>
<accession>A0A4S8N0Z9</accession>
<keyword evidence="2" id="KW-1133">Transmembrane helix</keyword>
<name>A0A4S8N0Z9_9ACTN</name>